<keyword evidence="4" id="KW-0805">Transcription regulation</keyword>
<evidence type="ECO:0000256" key="3">
    <source>
        <dbReference type="ARBA" id="ARBA00022833"/>
    </source>
</evidence>
<dbReference type="PROSITE" id="PS00463">
    <property type="entry name" value="ZN2_CY6_FUNGAL_1"/>
    <property type="match status" value="1"/>
</dbReference>
<gene>
    <name evidence="10" type="ORF">CSOL1703_00014798</name>
</gene>
<dbReference type="Pfam" id="PF04082">
    <property type="entry name" value="Fungal_trans"/>
    <property type="match status" value="1"/>
</dbReference>
<dbReference type="GO" id="GO:0008270">
    <property type="term" value="F:zinc ion binding"/>
    <property type="evidence" value="ECO:0007669"/>
    <property type="project" value="InterPro"/>
</dbReference>
<name>A0A9P0EL81_9HYPO</name>
<keyword evidence="6" id="KW-0804">Transcription</keyword>
<evidence type="ECO:0000313" key="10">
    <source>
        <dbReference type="EMBL" id="CAH0051475.1"/>
    </source>
</evidence>
<keyword evidence="2" id="KW-0479">Metal-binding</keyword>
<comment type="subcellular location">
    <subcellularLocation>
        <location evidence="1">Nucleus</location>
    </subcellularLocation>
</comment>
<dbReference type="Gene3D" id="4.10.240.10">
    <property type="entry name" value="Zn(2)-C6 fungal-type DNA-binding domain"/>
    <property type="match status" value="1"/>
</dbReference>
<feature type="domain" description="Zn(2)-C6 fungal-type" evidence="9">
    <location>
        <begin position="16"/>
        <end position="45"/>
    </location>
</feature>
<keyword evidence="5" id="KW-0238">DNA-binding</keyword>
<evidence type="ECO:0000256" key="2">
    <source>
        <dbReference type="ARBA" id="ARBA00022723"/>
    </source>
</evidence>
<keyword evidence="7" id="KW-0539">Nucleus</keyword>
<protein>
    <recommendedName>
        <fullName evidence="9">Zn(2)-C6 fungal-type domain-containing protein</fullName>
    </recommendedName>
</protein>
<evidence type="ECO:0000256" key="6">
    <source>
        <dbReference type="ARBA" id="ARBA00023163"/>
    </source>
</evidence>
<dbReference type="GO" id="GO:0005634">
    <property type="term" value="C:nucleus"/>
    <property type="evidence" value="ECO:0007669"/>
    <property type="project" value="UniProtKB-SubCell"/>
</dbReference>
<reference evidence="11" key="1">
    <citation type="submission" date="2019-06" db="EMBL/GenBank/DDBJ databases">
        <authorList>
            <person name="Broberg M."/>
        </authorList>
    </citation>
    <scope>NUCLEOTIDE SEQUENCE [LARGE SCALE GENOMIC DNA]</scope>
</reference>
<dbReference type="EMBL" id="CABFOC020000040">
    <property type="protein sequence ID" value="CAH0051475.1"/>
    <property type="molecule type" value="Genomic_DNA"/>
</dbReference>
<evidence type="ECO:0000256" key="7">
    <source>
        <dbReference type="ARBA" id="ARBA00023242"/>
    </source>
</evidence>
<evidence type="ECO:0000256" key="5">
    <source>
        <dbReference type="ARBA" id="ARBA00023125"/>
    </source>
</evidence>
<dbReference type="InterPro" id="IPR001138">
    <property type="entry name" value="Zn2Cys6_DnaBD"/>
</dbReference>
<dbReference type="InterPro" id="IPR051615">
    <property type="entry name" value="Transcr_Regulatory_Elem"/>
</dbReference>
<proteinExistence type="predicted"/>
<dbReference type="Proteomes" id="UP000775872">
    <property type="component" value="Unassembled WGS sequence"/>
</dbReference>
<keyword evidence="11" id="KW-1185">Reference proteome</keyword>
<feature type="compositionally biased region" description="Polar residues" evidence="8">
    <location>
        <begin position="145"/>
        <end position="157"/>
    </location>
</feature>
<sequence>MSKEPSESIAPRVWQACVICRRKKIKCDGSDPCRNCSSRDLICEYPGSNDNASSSRNYAAMFEARFQQVDTLCQRLEALTNQLTDAIEKLPNKTVASPQDSVTEQLEQASRNIQSLVAPLDSESAMSGTEIATSAPSDPGCAHSQDLQLYQQASNEQSLEEETDDELAEDSAQLNPKYDPTLGIFGSLVPDSYGRLRFIGGASNELLVQAIQSLTPASSTNSESPSFCTPGQTGPTQMERRVTIEIPLFVHGLQWRELPHLPKPEELNLPPRYVADMLVGLYFNQFHYTFPVLYKPHFMEQYRQLYIVRKEAGWDRNFLSVFFAVCACASSLVASDGNNSTFPGLEYYERALLLHFSTTGQATMERAQCLALVSMCCAGWNTLSLSWHFAGQAVKEAQDLGMHLGRLAPVSGHSMKDTGVSSLEAEISRRIWWSIYGLDRVTSICLGRPMAINDCDCCCDLPMPVADEELEAACNQATPFDDGLPAMSPLSGFLAFAQLCQISGKVHSLQSPTRIASLNTPRGQKRMMALGKKLEKMLDVWLNDLPDEIRFSANNLEHSPDLTMCIILFVVHAGSLLDLYRTFTNRKHAFSQSQTLKNCLSAARSCINATELVRDFVPPSHYMAFSVHYLTISGLALVWMKDQSLGKPDPDVEKCVRFLKNLEGTCSGASRGRAIIEQTLGIFAGNRQGSFLEPQLSGASHIHTPDLLNLDPSDPDFNNFWGTF</sequence>
<evidence type="ECO:0000256" key="1">
    <source>
        <dbReference type="ARBA" id="ARBA00004123"/>
    </source>
</evidence>
<evidence type="ECO:0000313" key="11">
    <source>
        <dbReference type="Proteomes" id="UP000775872"/>
    </source>
</evidence>
<dbReference type="CDD" id="cd12148">
    <property type="entry name" value="fungal_TF_MHR"/>
    <property type="match status" value="1"/>
</dbReference>
<dbReference type="GO" id="GO:0006351">
    <property type="term" value="P:DNA-templated transcription"/>
    <property type="evidence" value="ECO:0007669"/>
    <property type="project" value="InterPro"/>
</dbReference>
<dbReference type="PANTHER" id="PTHR31313:SF81">
    <property type="entry name" value="TY1 ENHANCER ACTIVATOR"/>
    <property type="match status" value="1"/>
</dbReference>
<dbReference type="PANTHER" id="PTHR31313">
    <property type="entry name" value="TY1 ENHANCER ACTIVATOR"/>
    <property type="match status" value="1"/>
</dbReference>
<accession>A0A9P0EL81</accession>
<evidence type="ECO:0000259" key="9">
    <source>
        <dbReference type="PROSITE" id="PS50048"/>
    </source>
</evidence>
<dbReference type="Pfam" id="PF00172">
    <property type="entry name" value="Zn_clus"/>
    <property type="match status" value="1"/>
</dbReference>
<dbReference type="OrthoDB" id="6486656at2759"/>
<dbReference type="SMART" id="SM00906">
    <property type="entry name" value="Fungal_trans"/>
    <property type="match status" value="1"/>
</dbReference>
<dbReference type="SUPFAM" id="SSF57701">
    <property type="entry name" value="Zn2/Cys6 DNA-binding domain"/>
    <property type="match status" value="1"/>
</dbReference>
<dbReference type="InterPro" id="IPR007219">
    <property type="entry name" value="XnlR_reg_dom"/>
</dbReference>
<evidence type="ECO:0000256" key="8">
    <source>
        <dbReference type="SAM" id="MobiDB-lite"/>
    </source>
</evidence>
<evidence type="ECO:0000256" key="4">
    <source>
        <dbReference type="ARBA" id="ARBA00023015"/>
    </source>
</evidence>
<dbReference type="CDD" id="cd00067">
    <property type="entry name" value="GAL4"/>
    <property type="match status" value="1"/>
</dbReference>
<dbReference type="GO" id="GO:0000981">
    <property type="term" value="F:DNA-binding transcription factor activity, RNA polymerase II-specific"/>
    <property type="evidence" value="ECO:0007669"/>
    <property type="project" value="InterPro"/>
</dbReference>
<feature type="compositionally biased region" description="Polar residues" evidence="8">
    <location>
        <begin position="124"/>
        <end position="136"/>
    </location>
</feature>
<organism evidence="10 11">
    <name type="scientific">Clonostachys solani</name>
    <dbReference type="NCBI Taxonomy" id="160281"/>
    <lineage>
        <taxon>Eukaryota</taxon>
        <taxon>Fungi</taxon>
        <taxon>Dikarya</taxon>
        <taxon>Ascomycota</taxon>
        <taxon>Pezizomycotina</taxon>
        <taxon>Sordariomycetes</taxon>
        <taxon>Hypocreomycetidae</taxon>
        <taxon>Hypocreales</taxon>
        <taxon>Bionectriaceae</taxon>
        <taxon>Clonostachys</taxon>
    </lineage>
</organism>
<dbReference type="AlphaFoldDB" id="A0A9P0EL81"/>
<dbReference type="GO" id="GO:0003677">
    <property type="term" value="F:DNA binding"/>
    <property type="evidence" value="ECO:0007669"/>
    <property type="project" value="UniProtKB-KW"/>
</dbReference>
<feature type="compositionally biased region" description="Acidic residues" evidence="8">
    <location>
        <begin position="158"/>
        <end position="169"/>
    </location>
</feature>
<dbReference type="InterPro" id="IPR036864">
    <property type="entry name" value="Zn2-C6_fun-type_DNA-bd_sf"/>
</dbReference>
<keyword evidence="3" id="KW-0862">Zinc</keyword>
<dbReference type="PROSITE" id="PS50048">
    <property type="entry name" value="ZN2_CY6_FUNGAL_2"/>
    <property type="match status" value="1"/>
</dbReference>
<comment type="caution">
    <text evidence="10">The sequence shown here is derived from an EMBL/GenBank/DDBJ whole genome shotgun (WGS) entry which is preliminary data.</text>
</comment>
<dbReference type="SMART" id="SM00066">
    <property type="entry name" value="GAL4"/>
    <property type="match status" value="1"/>
</dbReference>
<reference evidence="10 11" key="2">
    <citation type="submission" date="2021-10" db="EMBL/GenBank/DDBJ databases">
        <authorList>
            <person name="Piombo E."/>
        </authorList>
    </citation>
    <scope>NUCLEOTIDE SEQUENCE [LARGE SCALE GENOMIC DNA]</scope>
</reference>
<feature type="region of interest" description="Disordered" evidence="8">
    <location>
        <begin position="122"/>
        <end position="175"/>
    </location>
</feature>